<feature type="transmembrane region" description="Helical" evidence="8">
    <location>
        <begin position="486"/>
        <end position="511"/>
    </location>
</feature>
<evidence type="ECO:0000256" key="1">
    <source>
        <dbReference type="ARBA" id="ARBA00004141"/>
    </source>
</evidence>
<evidence type="ECO:0000256" key="5">
    <source>
        <dbReference type="ARBA" id="ARBA00023136"/>
    </source>
</evidence>
<comment type="subcellular location">
    <subcellularLocation>
        <location evidence="1">Membrane</location>
        <topology evidence="1">Multi-pass membrane protein</topology>
    </subcellularLocation>
</comment>
<keyword evidence="3 8" id="KW-0812">Transmembrane</keyword>
<accession>A0AAV5SGQ0</accession>
<evidence type="ECO:0000256" key="3">
    <source>
        <dbReference type="ARBA" id="ARBA00022692"/>
    </source>
</evidence>
<protein>
    <submittedName>
        <fullName evidence="9">Uncharacterized protein</fullName>
    </submittedName>
</protein>
<feature type="transmembrane region" description="Helical" evidence="8">
    <location>
        <begin position="190"/>
        <end position="214"/>
    </location>
</feature>
<keyword evidence="6" id="KW-0325">Glycoprotein</keyword>
<dbReference type="AlphaFoldDB" id="A0AAV5SGQ0"/>
<sequence>TSQVECAVNQDFNGTNEGIKLLPSKIIASIGEETSISNLFKPNYSELSDNFSGSTDQVQYILDALNRWGAIGDDAAQKEVTNAIITYSGLLIAVSKKIPPAINELGEQVANLKQTIEATVNDNAEPIVKQATDEIDGMVDKVKEAMNGARSAIEGVETQVQKELDSMEKRKQDLNKNMDVTGWITVGLKVLIILPCVIALLAASVAFLSGSFLACKKKSIPSKGCCSTSCTLITLSIIIIMAIAFIVMIPATFAMTLGYGAQLVCQPFFYDEDLKALTAVDNVIQPFDVPTMNGSTIQLTFSEIMMSCEKGETFMNAVKGGDIIDLSMIEEAINPTTLAKSLNEKIEGVTIPLLDTDKLAEFKAGLDIVHDQMLPPLDKANAINSNIGPIITMMKDLDASLKPTIDQCKIIANSAQVFTNKETVLGMLKGKSTTFIFQLCGNLITAVKTFTSDLLTKSASCTPVFRAYEDVGNVVCEQMSGGVQGMWAAAGMTALFFVPTILALFCIAIALRRGKQKNHQRVNPNSNVF</sequence>
<dbReference type="GO" id="GO:0016020">
    <property type="term" value="C:membrane"/>
    <property type="evidence" value="ECO:0007669"/>
    <property type="project" value="UniProtKB-SubCell"/>
</dbReference>
<evidence type="ECO:0000313" key="10">
    <source>
        <dbReference type="Proteomes" id="UP001432027"/>
    </source>
</evidence>
<keyword evidence="5 8" id="KW-0472">Membrane</keyword>
<keyword evidence="7" id="KW-0175">Coiled coil</keyword>
<feature type="coiled-coil region" evidence="7">
    <location>
        <begin position="102"/>
        <end position="177"/>
    </location>
</feature>
<dbReference type="PANTHER" id="PTHR11238">
    <property type="entry name" value="PROMININ ISOFORM D-RELATED"/>
    <property type="match status" value="1"/>
</dbReference>
<evidence type="ECO:0000313" key="9">
    <source>
        <dbReference type="EMBL" id="GMS82218.1"/>
    </source>
</evidence>
<evidence type="ECO:0000256" key="6">
    <source>
        <dbReference type="ARBA" id="ARBA00023180"/>
    </source>
</evidence>
<organism evidence="9 10">
    <name type="scientific">Pristionchus entomophagus</name>
    <dbReference type="NCBI Taxonomy" id="358040"/>
    <lineage>
        <taxon>Eukaryota</taxon>
        <taxon>Metazoa</taxon>
        <taxon>Ecdysozoa</taxon>
        <taxon>Nematoda</taxon>
        <taxon>Chromadorea</taxon>
        <taxon>Rhabditida</taxon>
        <taxon>Rhabditina</taxon>
        <taxon>Diplogasteromorpha</taxon>
        <taxon>Diplogasteroidea</taxon>
        <taxon>Neodiplogasteridae</taxon>
        <taxon>Pristionchus</taxon>
    </lineage>
</organism>
<feature type="transmembrane region" description="Helical" evidence="8">
    <location>
        <begin position="235"/>
        <end position="259"/>
    </location>
</feature>
<keyword evidence="10" id="KW-1185">Reference proteome</keyword>
<feature type="non-terminal residue" evidence="9">
    <location>
        <position position="1"/>
    </location>
</feature>
<evidence type="ECO:0000256" key="2">
    <source>
        <dbReference type="ARBA" id="ARBA00006058"/>
    </source>
</evidence>
<evidence type="ECO:0000256" key="4">
    <source>
        <dbReference type="ARBA" id="ARBA00022989"/>
    </source>
</evidence>
<reference evidence="9" key="1">
    <citation type="submission" date="2023-10" db="EMBL/GenBank/DDBJ databases">
        <title>Genome assembly of Pristionchus species.</title>
        <authorList>
            <person name="Yoshida K."/>
            <person name="Sommer R.J."/>
        </authorList>
    </citation>
    <scope>NUCLEOTIDE SEQUENCE</scope>
    <source>
        <strain evidence="9">RS0144</strain>
    </source>
</reference>
<comment type="caution">
    <text evidence="9">The sequence shown here is derived from an EMBL/GenBank/DDBJ whole genome shotgun (WGS) entry which is preliminary data.</text>
</comment>
<dbReference type="InterPro" id="IPR008795">
    <property type="entry name" value="Prominin"/>
</dbReference>
<dbReference type="EMBL" id="BTSX01000002">
    <property type="protein sequence ID" value="GMS82218.1"/>
    <property type="molecule type" value="Genomic_DNA"/>
</dbReference>
<evidence type="ECO:0000256" key="7">
    <source>
        <dbReference type="SAM" id="Coils"/>
    </source>
</evidence>
<keyword evidence="4 8" id="KW-1133">Transmembrane helix</keyword>
<name>A0AAV5SGQ0_9BILA</name>
<proteinExistence type="inferred from homology"/>
<evidence type="ECO:0000256" key="8">
    <source>
        <dbReference type="SAM" id="Phobius"/>
    </source>
</evidence>
<dbReference type="PANTHER" id="PTHR11238:SF9">
    <property type="entry name" value="PROMININ, ISOFORM D"/>
    <property type="match status" value="1"/>
</dbReference>
<dbReference type="Pfam" id="PF05478">
    <property type="entry name" value="Prominin"/>
    <property type="match status" value="1"/>
</dbReference>
<dbReference type="Proteomes" id="UP001432027">
    <property type="component" value="Unassembled WGS sequence"/>
</dbReference>
<gene>
    <name evidence="9" type="ORF">PENTCL1PPCAC_4393</name>
</gene>
<comment type="similarity">
    <text evidence="2">Belongs to the prominin family.</text>
</comment>